<evidence type="ECO:0000313" key="1">
    <source>
        <dbReference type="EMBL" id="MBB5672316.1"/>
    </source>
</evidence>
<sequence>MSPSQRLEFWSLVADRIEASDPGALERGLERLQNWRDQANDVSASERYWFEWERRIRIGMPAVLQLLRDESEYGDVHRSTAPFTDVISQDERMQLLKSWRALR</sequence>
<dbReference type="RefSeq" id="WP_184578672.1">
    <property type="nucleotide sequence ID" value="NZ_JACIIQ010000022.1"/>
</dbReference>
<accession>A0AB73H2E1</accession>
<gene>
    <name evidence="1" type="ORF">FHR65_003914</name>
</gene>
<proteinExistence type="predicted"/>
<dbReference type="Proteomes" id="UP000528595">
    <property type="component" value="Unassembled WGS sequence"/>
</dbReference>
<dbReference type="AlphaFoldDB" id="A0AB73H2E1"/>
<organism evidence="1">
    <name type="scientific">Xanthomonas arboricola</name>
    <dbReference type="NCBI Taxonomy" id="56448"/>
    <lineage>
        <taxon>Bacteria</taxon>
        <taxon>Pseudomonadati</taxon>
        <taxon>Pseudomonadota</taxon>
        <taxon>Gammaproteobacteria</taxon>
        <taxon>Lysobacterales</taxon>
        <taxon>Lysobacteraceae</taxon>
        <taxon>Xanthomonas</taxon>
    </lineage>
</organism>
<protein>
    <recommendedName>
        <fullName evidence="2">DUF4240 domain-containing protein</fullName>
    </recommendedName>
</protein>
<dbReference type="EMBL" id="JACIIQ010000022">
    <property type="protein sequence ID" value="MBB5672316.1"/>
    <property type="molecule type" value="Genomic_DNA"/>
</dbReference>
<reference evidence="1" key="1">
    <citation type="submission" date="2020-08" db="EMBL/GenBank/DDBJ databases">
        <title>Studying the diversity of plant-associated saprophytic bacteria and their role in host health and plant-pathogen interactions.</title>
        <authorList>
            <person name="Potnis N."/>
        </authorList>
    </citation>
    <scope>NUCLEOTIDE SEQUENCE</scope>
    <source>
        <strain evidence="1">F21</strain>
    </source>
</reference>
<comment type="caution">
    <text evidence="1">The sequence shown here is derived from an EMBL/GenBank/DDBJ whole genome shotgun (WGS) entry which is preliminary data.</text>
</comment>
<name>A0AB73H2E1_9XANT</name>
<evidence type="ECO:0008006" key="2">
    <source>
        <dbReference type="Google" id="ProtNLM"/>
    </source>
</evidence>